<feature type="domain" description="N-acetyltransferase" evidence="1">
    <location>
        <begin position="6"/>
        <end position="86"/>
    </location>
</feature>
<evidence type="ECO:0000313" key="2">
    <source>
        <dbReference type="EMBL" id="TPE63345.1"/>
    </source>
</evidence>
<sequence>MGSGVTDNVGRSRYELVVDGVTAFAEYRLLGDRIVFPHTVVPPEIGGRGVGGRLVNAALDDAERRGLAVVAECSFVAKVVAARANR</sequence>
<accession>A0A501XS97</accession>
<dbReference type="InterPro" id="IPR031165">
    <property type="entry name" value="GNAT_YJDJ"/>
</dbReference>
<comment type="caution">
    <text evidence="2">The sequence shown here is derived from an EMBL/GenBank/DDBJ whole genome shotgun (WGS) entry which is preliminary data.</text>
</comment>
<dbReference type="Proteomes" id="UP000319897">
    <property type="component" value="Unassembled WGS sequence"/>
</dbReference>
<dbReference type="Pfam" id="PF14542">
    <property type="entry name" value="Acetyltransf_CG"/>
    <property type="match status" value="1"/>
</dbReference>
<dbReference type="OrthoDB" id="9800945at2"/>
<keyword evidence="3" id="KW-1185">Reference proteome</keyword>
<protein>
    <submittedName>
        <fullName evidence="2">N-acetyltransferase</fullName>
    </submittedName>
</protein>
<dbReference type="AlphaFoldDB" id="A0A501XS97"/>
<evidence type="ECO:0000313" key="3">
    <source>
        <dbReference type="Proteomes" id="UP000319897"/>
    </source>
</evidence>
<keyword evidence="2" id="KW-0808">Transferase</keyword>
<dbReference type="PANTHER" id="PTHR31435:SF10">
    <property type="entry name" value="BSR4717 PROTEIN"/>
    <property type="match status" value="1"/>
</dbReference>
<dbReference type="InterPro" id="IPR016181">
    <property type="entry name" value="Acyl_CoA_acyltransferase"/>
</dbReference>
<dbReference type="PROSITE" id="PS51729">
    <property type="entry name" value="GNAT_YJDJ"/>
    <property type="match status" value="1"/>
</dbReference>
<proteinExistence type="predicted"/>
<dbReference type="Gene3D" id="3.40.630.30">
    <property type="match status" value="1"/>
</dbReference>
<name>A0A501XS97_9SPHN</name>
<dbReference type="PANTHER" id="PTHR31435">
    <property type="entry name" value="PROTEIN NATD1"/>
    <property type="match status" value="1"/>
</dbReference>
<reference evidence="2 3" key="1">
    <citation type="submission" date="2019-06" db="EMBL/GenBank/DDBJ databases">
        <authorList>
            <person name="Lee I."/>
            <person name="Jang G.I."/>
            <person name="Hwang C.Y."/>
        </authorList>
    </citation>
    <scope>NUCLEOTIDE SEQUENCE [LARGE SCALE GENOMIC DNA]</scope>
    <source>
        <strain evidence="2 3">PAMC 28131</strain>
    </source>
</reference>
<dbReference type="EMBL" id="VFSU01000012">
    <property type="protein sequence ID" value="TPE63345.1"/>
    <property type="molecule type" value="Genomic_DNA"/>
</dbReference>
<dbReference type="GO" id="GO:0016740">
    <property type="term" value="F:transferase activity"/>
    <property type="evidence" value="ECO:0007669"/>
    <property type="project" value="UniProtKB-KW"/>
</dbReference>
<evidence type="ECO:0000259" key="1">
    <source>
        <dbReference type="PROSITE" id="PS51729"/>
    </source>
</evidence>
<dbReference type="SUPFAM" id="SSF55729">
    <property type="entry name" value="Acyl-CoA N-acyltransferases (Nat)"/>
    <property type="match status" value="1"/>
</dbReference>
<gene>
    <name evidence="2" type="ORF">FJQ54_04145</name>
</gene>
<dbReference type="InterPro" id="IPR045057">
    <property type="entry name" value="Gcn5-rel_NAT"/>
</dbReference>
<organism evidence="2 3">
    <name type="scientific">Sandaracinobacter neustonicus</name>
    <dbReference type="NCBI Taxonomy" id="1715348"/>
    <lineage>
        <taxon>Bacteria</taxon>
        <taxon>Pseudomonadati</taxon>
        <taxon>Pseudomonadota</taxon>
        <taxon>Alphaproteobacteria</taxon>
        <taxon>Sphingomonadales</taxon>
        <taxon>Sphingosinicellaceae</taxon>
        <taxon>Sandaracinobacter</taxon>
    </lineage>
</organism>